<sequence length="203" mass="22659">MPLSPWLSYVNLIICLGPTMYSKHNAIRNLARTQKRLYHLHRYTTVSDSCRNPITSPAQAPGVNILFVNPTGVTGENQYYAGENDVITWVIDNPNNVDLNGALCNLYLVPTSIDLENRTLATNIFINNTGTPSDNIYDPNTSGEITYPNDVFRGSPYAVLSKYQNNLSELYACFVLCYLDAVESNIGIWRSYAFSFINGTLPS</sequence>
<organism evidence="1 2">
    <name type="scientific">Russula ochroleuca</name>
    <dbReference type="NCBI Taxonomy" id="152965"/>
    <lineage>
        <taxon>Eukaryota</taxon>
        <taxon>Fungi</taxon>
        <taxon>Dikarya</taxon>
        <taxon>Basidiomycota</taxon>
        <taxon>Agaricomycotina</taxon>
        <taxon>Agaricomycetes</taxon>
        <taxon>Russulales</taxon>
        <taxon>Russulaceae</taxon>
        <taxon>Russula</taxon>
    </lineage>
</organism>
<reference evidence="1" key="2">
    <citation type="journal article" date="2020" name="Nat. Commun.">
        <title>Large-scale genome sequencing of mycorrhizal fungi provides insights into the early evolution of symbiotic traits.</title>
        <authorList>
            <person name="Miyauchi S."/>
            <person name="Kiss E."/>
            <person name="Kuo A."/>
            <person name="Drula E."/>
            <person name="Kohler A."/>
            <person name="Sanchez-Garcia M."/>
            <person name="Morin E."/>
            <person name="Andreopoulos B."/>
            <person name="Barry K.W."/>
            <person name="Bonito G."/>
            <person name="Buee M."/>
            <person name="Carver A."/>
            <person name="Chen C."/>
            <person name="Cichocki N."/>
            <person name="Clum A."/>
            <person name="Culley D."/>
            <person name="Crous P.W."/>
            <person name="Fauchery L."/>
            <person name="Girlanda M."/>
            <person name="Hayes R.D."/>
            <person name="Keri Z."/>
            <person name="LaButti K."/>
            <person name="Lipzen A."/>
            <person name="Lombard V."/>
            <person name="Magnuson J."/>
            <person name="Maillard F."/>
            <person name="Murat C."/>
            <person name="Nolan M."/>
            <person name="Ohm R.A."/>
            <person name="Pangilinan J."/>
            <person name="Pereira M.F."/>
            <person name="Perotto S."/>
            <person name="Peter M."/>
            <person name="Pfister S."/>
            <person name="Riley R."/>
            <person name="Sitrit Y."/>
            <person name="Stielow J.B."/>
            <person name="Szollosi G."/>
            <person name="Zifcakova L."/>
            <person name="Stursova M."/>
            <person name="Spatafora J.W."/>
            <person name="Tedersoo L."/>
            <person name="Vaario L.M."/>
            <person name="Yamada A."/>
            <person name="Yan M."/>
            <person name="Wang P."/>
            <person name="Xu J."/>
            <person name="Bruns T."/>
            <person name="Baldrian P."/>
            <person name="Vilgalys R."/>
            <person name="Dunand C."/>
            <person name="Henrissat B."/>
            <person name="Grigoriev I.V."/>
            <person name="Hibbett D."/>
            <person name="Nagy L.G."/>
            <person name="Martin F.M."/>
        </authorList>
    </citation>
    <scope>NUCLEOTIDE SEQUENCE</scope>
    <source>
        <strain evidence="1">Prilba</strain>
    </source>
</reference>
<accession>A0A9P5MNN1</accession>
<dbReference type="EMBL" id="WHVB01000046">
    <property type="protein sequence ID" value="KAF8465609.1"/>
    <property type="molecule type" value="Genomic_DNA"/>
</dbReference>
<gene>
    <name evidence="1" type="ORF">DFH94DRAFT_355323</name>
</gene>
<comment type="caution">
    <text evidence="1">The sequence shown here is derived from an EMBL/GenBank/DDBJ whole genome shotgun (WGS) entry which is preliminary data.</text>
</comment>
<protein>
    <submittedName>
        <fullName evidence="1">Uncharacterized protein</fullName>
    </submittedName>
</protein>
<dbReference type="AlphaFoldDB" id="A0A9P5MNN1"/>
<evidence type="ECO:0000313" key="2">
    <source>
        <dbReference type="Proteomes" id="UP000759537"/>
    </source>
</evidence>
<keyword evidence="2" id="KW-1185">Reference proteome</keyword>
<evidence type="ECO:0000313" key="1">
    <source>
        <dbReference type="EMBL" id="KAF8465609.1"/>
    </source>
</evidence>
<name>A0A9P5MNN1_9AGAM</name>
<dbReference type="Proteomes" id="UP000759537">
    <property type="component" value="Unassembled WGS sequence"/>
</dbReference>
<proteinExistence type="predicted"/>
<reference evidence="1" key="1">
    <citation type="submission" date="2019-10" db="EMBL/GenBank/DDBJ databases">
        <authorList>
            <consortium name="DOE Joint Genome Institute"/>
            <person name="Kuo A."/>
            <person name="Miyauchi S."/>
            <person name="Kiss E."/>
            <person name="Drula E."/>
            <person name="Kohler A."/>
            <person name="Sanchez-Garcia M."/>
            <person name="Andreopoulos B."/>
            <person name="Barry K.W."/>
            <person name="Bonito G."/>
            <person name="Buee M."/>
            <person name="Carver A."/>
            <person name="Chen C."/>
            <person name="Cichocki N."/>
            <person name="Clum A."/>
            <person name="Culley D."/>
            <person name="Crous P.W."/>
            <person name="Fauchery L."/>
            <person name="Girlanda M."/>
            <person name="Hayes R."/>
            <person name="Keri Z."/>
            <person name="LaButti K."/>
            <person name="Lipzen A."/>
            <person name="Lombard V."/>
            <person name="Magnuson J."/>
            <person name="Maillard F."/>
            <person name="Morin E."/>
            <person name="Murat C."/>
            <person name="Nolan M."/>
            <person name="Ohm R."/>
            <person name="Pangilinan J."/>
            <person name="Pereira M."/>
            <person name="Perotto S."/>
            <person name="Peter M."/>
            <person name="Riley R."/>
            <person name="Sitrit Y."/>
            <person name="Stielow B."/>
            <person name="Szollosi G."/>
            <person name="Zifcakova L."/>
            <person name="Stursova M."/>
            <person name="Spatafora J.W."/>
            <person name="Tedersoo L."/>
            <person name="Vaario L.-M."/>
            <person name="Yamada A."/>
            <person name="Yan M."/>
            <person name="Wang P."/>
            <person name="Xu J."/>
            <person name="Bruns T."/>
            <person name="Baldrian P."/>
            <person name="Vilgalys R."/>
            <person name="Henrissat B."/>
            <person name="Grigoriev I.V."/>
            <person name="Hibbett D."/>
            <person name="Nagy L.G."/>
            <person name="Martin F.M."/>
        </authorList>
    </citation>
    <scope>NUCLEOTIDE SEQUENCE</scope>
    <source>
        <strain evidence="1">Prilba</strain>
    </source>
</reference>